<proteinExistence type="predicted"/>
<reference evidence="1" key="1">
    <citation type="journal article" date="2020" name="Nature">
        <title>Giant virus diversity and host interactions through global metagenomics.</title>
        <authorList>
            <person name="Schulz F."/>
            <person name="Roux S."/>
            <person name="Paez-Espino D."/>
            <person name="Jungbluth S."/>
            <person name="Walsh D.A."/>
            <person name="Denef V.J."/>
            <person name="McMahon K.D."/>
            <person name="Konstantinidis K.T."/>
            <person name="Eloe-Fadrosh E.A."/>
            <person name="Kyrpides N.C."/>
            <person name="Woyke T."/>
        </authorList>
    </citation>
    <scope>NUCLEOTIDE SEQUENCE</scope>
    <source>
        <strain evidence="1">GVMAG-M-3300025727-45</strain>
    </source>
</reference>
<protein>
    <submittedName>
        <fullName evidence="1">Uncharacterized protein</fullName>
    </submittedName>
</protein>
<dbReference type="AlphaFoldDB" id="A0A6C0J252"/>
<organism evidence="1">
    <name type="scientific">viral metagenome</name>
    <dbReference type="NCBI Taxonomy" id="1070528"/>
    <lineage>
        <taxon>unclassified sequences</taxon>
        <taxon>metagenomes</taxon>
        <taxon>organismal metagenomes</taxon>
    </lineage>
</organism>
<evidence type="ECO:0000313" key="1">
    <source>
        <dbReference type="EMBL" id="QHT99754.1"/>
    </source>
</evidence>
<dbReference type="EMBL" id="MN740314">
    <property type="protein sequence ID" value="QHT99754.1"/>
    <property type="molecule type" value="Genomic_DNA"/>
</dbReference>
<accession>A0A6C0J252</accession>
<sequence>MHYTPFYVHQEPHNTFFRDVVMAYHMKNKKLVITSMDDLLYYI</sequence>
<name>A0A6C0J252_9ZZZZ</name>